<protein>
    <submittedName>
        <fullName evidence="2">Uncharacterized protein</fullName>
    </submittedName>
</protein>
<feature type="compositionally biased region" description="Basic residues" evidence="1">
    <location>
        <begin position="26"/>
        <end position="40"/>
    </location>
</feature>
<evidence type="ECO:0000256" key="1">
    <source>
        <dbReference type="SAM" id="MobiDB-lite"/>
    </source>
</evidence>
<reference evidence="2 3" key="1">
    <citation type="submission" date="2015-04" db="EMBL/GenBank/DDBJ databases">
        <title>Isolation and genomic analysis of Delftia bacteriophage IME-DE1.</title>
        <authorList>
            <person name="Kang H."/>
        </authorList>
    </citation>
    <scope>NUCLEOTIDE SEQUENCE [LARGE SCALE GENOMIC DNA]</scope>
</reference>
<name>A0A0F7IK56_9CAUD</name>
<sequence length="48" mass="5809">MSQSNENFQKTRKTRESQGFADLQAHRIRKQKRQQAHKQARRDALEDR</sequence>
<feature type="region of interest" description="Disordered" evidence="1">
    <location>
        <begin position="1"/>
        <end position="48"/>
    </location>
</feature>
<dbReference type="GeneID" id="26520532"/>
<dbReference type="EMBL" id="KR153873">
    <property type="protein sequence ID" value="AKG94483.1"/>
    <property type="molecule type" value="Genomic_DNA"/>
</dbReference>
<organism evidence="2 3">
    <name type="scientific">Delftia phage IME-DE1</name>
    <dbReference type="NCBI Taxonomy" id="1647385"/>
    <lineage>
        <taxon>Viruses</taxon>
        <taxon>Duplodnaviria</taxon>
        <taxon>Heunggongvirae</taxon>
        <taxon>Uroviricota</taxon>
        <taxon>Caudoviricetes</taxon>
        <taxon>Autographivirales</taxon>
        <taxon>Autotranscriptaviridae</taxon>
        <taxon>Piedvirus</taxon>
        <taxon>Piedvirus IMEDE1</taxon>
    </lineage>
</organism>
<accession>A0A0F7IK56</accession>
<dbReference type="RefSeq" id="YP_009191803.1">
    <property type="nucleotide sequence ID" value="NC_028702.1"/>
</dbReference>
<dbReference type="KEGG" id="vg:26520532"/>
<proteinExistence type="predicted"/>
<keyword evidence="3" id="KW-1185">Reference proteome</keyword>
<evidence type="ECO:0000313" key="2">
    <source>
        <dbReference type="EMBL" id="AKG94483.1"/>
    </source>
</evidence>
<dbReference type="Proteomes" id="UP000201918">
    <property type="component" value="Segment"/>
</dbReference>
<evidence type="ECO:0000313" key="3">
    <source>
        <dbReference type="Proteomes" id="UP000201918"/>
    </source>
</evidence>